<sequence length="592" mass="66902">MLNRIFLSLLSFVLFCTHSGAEENDYLPWHFSYQSALDEARKTNKPLIVEFRCAPCVNGREFDAQVLYTDPTSSRGKLLDQYVRARVTTMTGVDIAHFDRDWHNSLYYFIINADEDIYMRYGGRDEASATTYLNLESLELALQQGLTEHKKFLEGNRPSPSRPTKRTPADYPLIKKNVISSGRCTECHLIGDYTSQEKQLAGTLDPITDLYQSPDIKQLGLLLDIPKGLLLKEVTGPAKDAGIKAGDTITSINEQSVLTFGDLQYQYNKTPRIASSVQLTVRRKSESITTTIKLPFEWWKTDLSFRHWSLETQLYFNSESLSITEKQELQLPKNGFASRITSVDFEAFLSQRHQLKIGDIITSVNGRQIDPRTTDLKAHIQLSHSAGKKLQLTVIRDSQELELPLQTGQTAFRKAAENLVKTEQRNTAWSATDTIRKGSEIVVEYRATIANKHLIIEAKHHKGWHTYAIDNPQRAINLDGKKGNQELPTQIQLPAELKTLSNWKQSVPNNYSKPEIHWYTWGFEGTSYFAIELAKTPTSPTEIGIRSQACDATSCAGTFDMILSVPAPTNLKENLILQNILDSLEPTLPQSN</sequence>
<keyword evidence="2" id="KW-0732">Signal</keyword>
<dbReference type="InterPro" id="IPR004387">
    <property type="entry name" value="Pept_M50_Zn"/>
</dbReference>
<feature type="domain" description="PDZ" evidence="3">
    <location>
        <begin position="317"/>
        <end position="398"/>
    </location>
</feature>
<evidence type="ECO:0000256" key="1">
    <source>
        <dbReference type="ARBA" id="ARBA00001947"/>
    </source>
</evidence>
<reference evidence="5" key="1">
    <citation type="journal article" date="2019" name="Int. J. Syst. Evol. Microbiol.">
        <title>The Global Catalogue of Microorganisms (GCM) 10K type strain sequencing project: providing services to taxonomists for standard genome sequencing and annotation.</title>
        <authorList>
            <consortium name="The Broad Institute Genomics Platform"/>
            <consortium name="The Broad Institute Genome Sequencing Center for Infectious Disease"/>
            <person name="Wu L."/>
            <person name="Ma J."/>
        </authorList>
    </citation>
    <scope>NUCLEOTIDE SEQUENCE [LARGE SCALE GENOMIC DNA]</scope>
    <source>
        <strain evidence="5">JCM 16545</strain>
    </source>
</reference>
<dbReference type="Gene3D" id="2.30.42.10">
    <property type="match status" value="2"/>
</dbReference>
<feature type="chain" id="PRO_5047423369" evidence="2">
    <location>
        <begin position="22"/>
        <end position="592"/>
    </location>
</feature>
<dbReference type="Pfam" id="PF13180">
    <property type="entry name" value="PDZ_2"/>
    <property type="match status" value="2"/>
</dbReference>
<proteinExistence type="predicted"/>
<accession>A0ABW5DZZ5</accession>
<evidence type="ECO:0000313" key="5">
    <source>
        <dbReference type="Proteomes" id="UP001597297"/>
    </source>
</evidence>
<comment type="caution">
    <text evidence="4">The sequence shown here is derived from an EMBL/GenBank/DDBJ whole genome shotgun (WGS) entry which is preliminary data.</text>
</comment>
<dbReference type="InterPro" id="IPR001478">
    <property type="entry name" value="PDZ"/>
</dbReference>
<dbReference type="SUPFAM" id="SSF50156">
    <property type="entry name" value="PDZ domain-like"/>
    <property type="match status" value="2"/>
</dbReference>
<evidence type="ECO:0000313" key="4">
    <source>
        <dbReference type="EMBL" id="MFD2275218.1"/>
    </source>
</evidence>
<dbReference type="EMBL" id="JBHUJC010000003">
    <property type="protein sequence ID" value="MFD2275218.1"/>
    <property type="molecule type" value="Genomic_DNA"/>
</dbReference>
<evidence type="ECO:0000256" key="2">
    <source>
        <dbReference type="SAM" id="SignalP"/>
    </source>
</evidence>
<comment type="cofactor">
    <cofactor evidence="1">
        <name>Zn(2+)</name>
        <dbReference type="ChEBI" id="CHEBI:29105"/>
    </cofactor>
</comment>
<protein>
    <submittedName>
        <fullName evidence="4">Trx7/PDZ domain-containing (Seleno)protein</fullName>
    </submittedName>
</protein>
<keyword evidence="5" id="KW-1185">Reference proteome</keyword>
<gene>
    <name evidence="4" type="ORF">ACFSQZ_01945</name>
</gene>
<dbReference type="PANTHER" id="PTHR42837">
    <property type="entry name" value="REGULATOR OF SIGMA-E PROTEASE RSEP"/>
    <property type="match status" value="1"/>
</dbReference>
<organism evidence="4 5">
    <name type="scientific">Rubritalea spongiae</name>
    <dbReference type="NCBI Taxonomy" id="430797"/>
    <lineage>
        <taxon>Bacteria</taxon>
        <taxon>Pseudomonadati</taxon>
        <taxon>Verrucomicrobiota</taxon>
        <taxon>Verrucomicrobiia</taxon>
        <taxon>Verrucomicrobiales</taxon>
        <taxon>Rubritaleaceae</taxon>
        <taxon>Rubritalea</taxon>
    </lineage>
</organism>
<dbReference type="RefSeq" id="WP_377094968.1">
    <property type="nucleotide sequence ID" value="NZ_JBHSJM010000001.1"/>
</dbReference>
<dbReference type="Proteomes" id="UP001597297">
    <property type="component" value="Unassembled WGS sequence"/>
</dbReference>
<feature type="signal peptide" evidence="2">
    <location>
        <begin position="1"/>
        <end position="21"/>
    </location>
</feature>
<evidence type="ECO:0000259" key="3">
    <source>
        <dbReference type="SMART" id="SM00228"/>
    </source>
</evidence>
<dbReference type="SMART" id="SM00228">
    <property type="entry name" value="PDZ"/>
    <property type="match status" value="2"/>
</dbReference>
<dbReference type="PANTHER" id="PTHR42837:SF2">
    <property type="entry name" value="MEMBRANE METALLOPROTEASE ARASP2, CHLOROPLASTIC-RELATED"/>
    <property type="match status" value="1"/>
</dbReference>
<name>A0ABW5DZZ5_9BACT</name>
<dbReference type="NCBIfam" id="NF041199">
    <property type="entry name" value="trx7_PDZ_seleno"/>
    <property type="match status" value="1"/>
</dbReference>
<feature type="domain" description="PDZ" evidence="3">
    <location>
        <begin position="217"/>
        <end position="285"/>
    </location>
</feature>
<dbReference type="InterPro" id="IPR036034">
    <property type="entry name" value="PDZ_sf"/>
</dbReference>